<reference evidence="6 7" key="1">
    <citation type="submission" date="2019-09" db="EMBL/GenBank/DDBJ databases">
        <title>Taxonomic organization of the family Brucellaceae based on a phylogenomic approach.</title>
        <authorList>
            <person name="Leclercq S."/>
            <person name="Cloeckaert A."/>
            <person name="Zygmunt M.S."/>
        </authorList>
    </citation>
    <scope>NUCLEOTIDE SEQUENCE [LARGE SCALE GENOMIC DNA]</scope>
    <source>
        <strain evidence="6 7">WS1830</strain>
    </source>
</reference>
<evidence type="ECO:0000313" key="7">
    <source>
        <dbReference type="Proteomes" id="UP000481643"/>
    </source>
</evidence>
<keyword evidence="4" id="KW-0804">Transcription</keyword>
<dbReference type="PRINTS" id="PR00039">
    <property type="entry name" value="HTHLYSR"/>
</dbReference>
<dbReference type="GO" id="GO:0010628">
    <property type="term" value="P:positive regulation of gene expression"/>
    <property type="evidence" value="ECO:0007669"/>
    <property type="project" value="TreeGrafter"/>
</dbReference>
<feature type="domain" description="HTH lysR-type" evidence="5">
    <location>
        <begin position="3"/>
        <end position="60"/>
    </location>
</feature>
<sequence>MSVRFSQVEAFRAVMVSGSMTAAAEILHTSQPNVSRSISQLEKATGLRLFDRLPGKLVPTNDGMLFFKDVQRSFSGLRQLDEAAKRIRRFSGGSLTVAAIQILALGLVPRTIKRFAQEYPETSISIHTGHSSAVTQWVDDQTCDVGIVSQLSETFGLDYEQLYEVDAVCVMPRGHRLEGKACIGPEDLAHEPYISFPRNEFGHSAIDAIFEQAGISRHINLETSYSSITCSLVAQGLGIAIVNPFAVLDFRHAEIVTRPFLPAIKHNGYLIFPKARPVDRLVASFVATLKATMCDDSAVLATLG</sequence>
<dbReference type="PANTHER" id="PTHR30427:SF1">
    <property type="entry name" value="TRANSCRIPTIONAL ACTIVATOR PROTEIN LYSR"/>
    <property type="match status" value="1"/>
</dbReference>
<evidence type="ECO:0000256" key="4">
    <source>
        <dbReference type="ARBA" id="ARBA00023163"/>
    </source>
</evidence>
<dbReference type="InterPro" id="IPR005119">
    <property type="entry name" value="LysR_subst-bd"/>
</dbReference>
<dbReference type="Proteomes" id="UP000481643">
    <property type="component" value="Unassembled WGS sequence"/>
</dbReference>
<dbReference type="GO" id="GO:0043565">
    <property type="term" value="F:sequence-specific DNA binding"/>
    <property type="evidence" value="ECO:0007669"/>
    <property type="project" value="TreeGrafter"/>
</dbReference>
<comment type="similarity">
    <text evidence="1">Belongs to the LysR transcriptional regulatory family.</text>
</comment>
<dbReference type="PROSITE" id="PS50931">
    <property type="entry name" value="HTH_LYSR"/>
    <property type="match status" value="1"/>
</dbReference>
<dbReference type="Pfam" id="PF00126">
    <property type="entry name" value="HTH_1"/>
    <property type="match status" value="1"/>
</dbReference>
<comment type="caution">
    <text evidence="6">The sequence shown here is derived from an EMBL/GenBank/DDBJ whole genome shotgun (WGS) entry which is preliminary data.</text>
</comment>
<dbReference type="SUPFAM" id="SSF46785">
    <property type="entry name" value="Winged helix' DNA-binding domain"/>
    <property type="match status" value="1"/>
</dbReference>
<dbReference type="EMBL" id="WBVX01000067">
    <property type="protein sequence ID" value="KAB2674290.1"/>
    <property type="molecule type" value="Genomic_DNA"/>
</dbReference>
<dbReference type="AlphaFoldDB" id="A0A6L3Y7U4"/>
<dbReference type="InterPro" id="IPR000847">
    <property type="entry name" value="LysR_HTH_N"/>
</dbReference>
<dbReference type="RefSeq" id="WP_055976323.1">
    <property type="nucleotide sequence ID" value="NZ_WBVX01000067.1"/>
</dbReference>
<accession>A0A6L3Y7U4</accession>
<evidence type="ECO:0000256" key="2">
    <source>
        <dbReference type="ARBA" id="ARBA00023015"/>
    </source>
</evidence>
<evidence type="ECO:0000256" key="3">
    <source>
        <dbReference type="ARBA" id="ARBA00023125"/>
    </source>
</evidence>
<dbReference type="InterPro" id="IPR036388">
    <property type="entry name" value="WH-like_DNA-bd_sf"/>
</dbReference>
<keyword evidence="2" id="KW-0805">Transcription regulation</keyword>
<gene>
    <name evidence="6" type="ORF">F9L08_28710</name>
</gene>
<dbReference type="Gene3D" id="3.40.190.10">
    <property type="entry name" value="Periplasmic binding protein-like II"/>
    <property type="match status" value="2"/>
</dbReference>
<dbReference type="Pfam" id="PF03466">
    <property type="entry name" value="LysR_substrate"/>
    <property type="match status" value="1"/>
</dbReference>
<dbReference type="GO" id="GO:0003700">
    <property type="term" value="F:DNA-binding transcription factor activity"/>
    <property type="evidence" value="ECO:0007669"/>
    <property type="project" value="InterPro"/>
</dbReference>
<protein>
    <submittedName>
        <fullName evidence="6">LysR family transcriptional regulator</fullName>
    </submittedName>
</protein>
<dbReference type="Gene3D" id="1.10.10.10">
    <property type="entry name" value="Winged helix-like DNA-binding domain superfamily/Winged helix DNA-binding domain"/>
    <property type="match status" value="1"/>
</dbReference>
<keyword evidence="3" id="KW-0238">DNA-binding</keyword>
<evidence type="ECO:0000256" key="1">
    <source>
        <dbReference type="ARBA" id="ARBA00009437"/>
    </source>
</evidence>
<dbReference type="InterPro" id="IPR036390">
    <property type="entry name" value="WH_DNA-bd_sf"/>
</dbReference>
<name>A0A6L3Y7U4_9HYPH</name>
<proteinExistence type="inferred from homology"/>
<organism evidence="6 7">
    <name type="scientific">Brucella tritici</name>
    <dbReference type="NCBI Taxonomy" id="94626"/>
    <lineage>
        <taxon>Bacteria</taxon>
        <taxon>Pseudomonadati</taxon>
        <taxon>Pseudomonadota</taxon>
        <taxon>Alphaproteobacteria</taxon>
        <taxon>Hyphomicrobiales</taxon>
        <taxon>Brucellaceae</taxon>
        <taxon>Brucella/Ochrobactrum group</taxon>
        <taxon>Brucella</taxon>
    </lineage>
</organism>
<evidence type="ECO:0000259" key="5">
    <source>
        <dbReference type="PROSITE" id="PS50931"/>
    </source>
</evidence>
<evidence type="ECO:0000313" key="6">
    <source>
        <dbReference type="EMBL" id="KAB2674290.1"/>
    </source>
</evidence>
<dbReference type="SUPFAM" id="SSF53850">
    <property type="entry name" value="Periplasmic binding protein-like II"/>
    <property type="match status" value="1"/>
</dbReference>
<dbReference type="PANTHER" id="PTHR30427">
    <property type="entry name" value="TRANSCRIPTIONAL ACTIVATOR PROTEIN LYSR"/>
    <property type="match status" value="1"/>
</dbReference>